<keyword evidence="3" id="KW-1185">Reference proteome</keyword>
<gene>
    <name evidence="2" type="ORF">BDV96DRAFT_694219</name>
</gene>
<name>A0A6A5YHF9_9PLEO</name>
<sequence>MVTRVLLEGVGLLEMGGGVGLEVGLGCVGDGFDDGAGVCLEELDGFGGEGLEVGTGGVGLDDGAGGVGLDDGAGGVGLDEGAGGVGFEDADGGVGLEEGSGGSLVEFKDGMLNDGTGGVKGGLEEGRGSPVELKDGTLNDGTGGVKGGLEDGTGGSLVELIDGMLHDGRETVGLGGTAGIVKVNAGGILVLLSPTVTGGFGPGGSRVRLLEMLPLGFGMLIEGSGNEMVGSGGGVGRPVESGIEGRTADEVTFKVGKGAGTEGRTSELDRPTDGGSDDLIGGSGTDRDGIPGAEMLSDGIGIEGRGTDRDGTAGADTFTVISGPQVDELLDFDIGDEGCTTVALMLGTGMTDGFGIPDEGAIVGKGTGVKLVGHAIGVVGLGTVTVTRGGPVGRPPPNESPTEMDGATEGFGIPEGNTQLLF</sequence>
<dbReference type="EMBL" id="ML977363">
    <property type="protein sequence ID" value="KAF2106403.1"/>
    <property type="molecule type" value="Genomic_DNA"/>
</dbReference>
<feature type="compositionally biased region" description="Basic and acidic residues" evidence="1">
    <location>
        <begin position="122"/>
        <end position="137"/>
    </location>
</feature>
<proteinExistence type="predicted"/>
<feature type="region of interest" description="Disordered" evidence="1">
    <location>
        <begin position="257"/>
        <end position="293"/>
    </location>
</feature>
<feature type="region of interest" description="Disordered" evidence="1">
    <location>
        <begin position="121"/>
        <end position="149"/>
    </location>
</feature>
<reference evidence="2" key="1">
    <citation type="journal article" date="2020" name="Stud. Mycol.">
        <title>101 Dothideomycetes genomes: a test case for predicting lifestyles and emergence of pathogens.</title>
        <authorList>
            <person name="Haridas S."/>
            <person name="Albert R."/>
            <person name="Binder M."/>
            <person name="Bloem J."/>
            <person name="Labutti K."/>
            <person name="Salamov A."/>
            <person name="Andreopoulos B."/>
            <person name="Baker S."/>
            <person name="Barry K."/>
            <person name="Bills G."/>
            <person name="Bluhm B."/>
            <person name="Cannon C."/>
            <person name="Castanera R."/>
            <person name="Culley D."/>
            <person name="Daum C."/>
            <person name="Ezra D."/>
            <person name="Gonzalez J."/>
            <person name="Henrissat B."/>
            <person name="Kuo A."/>
            <person name="Liang C."/>
            <person name="Lipzen A."/>
            <person name="Lutzoni F."/>
            <person name="Magnuson J."/>
            <person name="Mondo S."/>
            <person name="Nolan M."/>
            <person name="Ohm R."/>
            <person name="Pangilinan J."/>
            <person name="Park H.-J."/>
            <person name="Ramirez L."/>
            <person name="Alfaro M."/>
            <person name="Sun H."/>
            <person name="Tritt A."/>
            <person name="Yoshinaga Y."/>
            <person name="Zwiers L.-H."/>
            <person name="Turgeon B."/>
            <person name="Goodwin S."/>
            <person name="Spatafora J."/>
            <person name="Crous P."/>
            <person name="Grigoriev I."/>
        </authorList>
    </citation>
    <scope>NUCLEOTIDE SEQUENCE</scope>
    <source>
        <strain evidence="2">CBS 627.86</strain>
    </source>
</reference>
<accession>A0A6A5YHF9</accession>
<evidence type="ECO:0000313" key="3">
    <source>
        <dbReference type="Proteomes" id="UP000799770"/>
    </source>
</evidence>
<dbReference type="AlphaFoldDB" id="A0A6A5YHF9"/>
<evidence type="ECO:0000256" key="1">
    <source>
        <dbReference type="SAM" id="MobiDB-lite"/>
    </source>
</evidence>
<feature type="region of interest" description="Disordered" evidence="1">
    <location>
        <begin position="387"/>
        <end position="422"/>
    </location>
</feature>
<protein>
    <submittedName>
        <fullName evidence="2">Uncharacterized protein</fullName>
    </submittedName>
</protein>
<dbReference type="Proteomes" id="UP000799770">
    <property type="component" value="Unassembled WGS sequence"/>
</dbReference>
<evidence type="ECO:0000313" key="2">
    <source>
        <dbReference type="EMBL" id="KAF2106403.1"/>
    </source>
</evidence>
<organism evidence="2 3">
    <name type="scientific">Lophiotrema nucula</name>
    <dbReference type="NCBI Taxonomy" id="690887"/>
    <lineage>
        <taxon>Eukaryota</taxon>
        <taxon>Fungi</taxon>
        <taxon>Dikarya</taxon>
        <taxon>Ascomycota</taxon>
        <taxon>Pezizomycotina</taxon>
        <taxon>Dothideomycetes</taxon>
        <taxon>Pleosporomycetidae</taxon>
        <taxon>Pleosporales</taxon>
        <taxon>Lophiotremataceae</taxon>
        <taxon>Lophiotrema</taxon>
    </lineage>
</organism>